<sequence>MNKVMQECPDAVAWHFIKKKSGSAIFVGEPDCGQFQTFPPTIGYVFMTEQSDQAPPNKKLKLLMSLNLQVIKKLNNVKADRQHGAALHILSIIYKTLSPSCFGGLSTEVFTIKSSTYYLNKFIT</sequence>
<protein>
    <submittedName>
        <fullName evidence="1">Uncharacterized protein</fullName>
    </submittedName>
</protein>
<organism evidence="1 2">
    <name type="scientific">Trichinella nelsoni</name>
    <dbReference type="NCBI Taxonomy" id="6336"/>
    <lineage>
        <taxon>Eukaryota</taxon>
        <taxon>Metazoa</taxon>
        <taxon>Ecdysozoa</taxon>
        <taxon>Nematoda</taxon>
        <taxon>Enoplea</taxon>
        <taxon>Dorylaimia</taxon>
        <taxon>Trichinellida</taxon>
        <taxon>Trichinellidae</taxon>
        <taxon>Trichinella</taxon>
    </lineage>
</organism>
<dbReference type="OrthoDB" id="10368433at2759"/>
<dbReference type="EMBL" id="JYDL01000003">
    <property type="protein sequence ID" value="KRX27483.1"/>
    <property type="molecule type" value="Genomic_DNA"/>
</dbReference>
<dbReference type="Proteomes" id="UP000054630">
    <property type="component" value="Unassembled WGS sequence"/>
</dbReference>
<evidence type="ECO:0000313" key="1">
    <source>
        <dbReference type="EMBL" id="KRX27483.1"/>
    </source>
</evidence>
<reference evidence="1 2" key="1">
    <citation type="submission" date="2015-01" db="EMBL/GenBank/DDBJ databases">
        <title>Evolution of Trichinella species and genotypes.</title>
        <authorList>
            <person name="Korhonen P.K."/>
            <person name="Edoardo P."/>
            <person name="Giuseppe L.R."/>
            <person name="Gasser R.B."/>
        </authorList>
    </citation>
    <scope>NUCLEOTIDE SEQUENCE [LARGE SCALE GENOMIC DNA]</scope>
    <source>
        <strain evidence="1">ISS37</strain>
    </source>
</reference>
<keyword evidence="2" id="KW-1185">Reference proteome</keyword>
<accession>A0A0V0SLL8</accession>
<comment type="caution">
    <text evidence="1">The sequence shown here is derived from an EMBL/GenBank/DDBJ whole genome shotgun (WGS) entry which is preliminary data.</text>
</comment>
<name>A0A0V0SLL8_9BILA</name>
<evidence type="ECO:0000313" key="2">
    <source>
        <dbReference type="Proteomes" id="UP000054630"/>
    </source>
</evidence>
<dbReference type="AlphaFoldDB" id="A0A0V0SLL8"/>
<proteinExistence type="predicted"/>
<gene>
    <name evidence="1" type="ORF">T07_12020</name>
</gene>